<dbReference type="PANTHER" id="PTHR16166:SF93">
    <property type="entry name" value="INTERMEMBRANE LIPID TRANSFER PROTEIN VPS13"/>
    <property type="match status" value="1"/>
</dbReference>
<feature type="transmembrane region" description="Helical" evidence="2">
    <location>
        <begin position="788"/>
        <end position="808"/>
    </location>
</feature>
<comment type="caution">
    <text evidence="5">The sequence shown here is derived from an EMBL/GenBank/DDBJ whole genome shotgun (WGS) entry which is preliminary data.</text>
</comment>
<evidence type="ECO:0000256" key="2">
    <source>
        <dbReference type="SAM" id="Phobius"/>
    </source>
</evidence>
<name>A0ABD6ENN3_9BILA</name>
<reference evidence="5 6" key="1">
    <citation type="submission" date="2024-08" db="EMBL/GenBank/DDBJ databases">
        <title>Gnathostoma spinigerum genome.</title>
        <authorList>
            <person name="Gonzalez-Bertolin B."/>
            <person name="Monzon S."/>
            <person name="Zaballos A."/>
            <person name="Jimenez P."/>
            <person name="Dekumyoy P."/>
            <person name="Varona S."/>
            <person name="Cuesta I."/>
            <person name="Sumanam S."/>
            <person name="Adisakwattana P."/>
            <person name="Gasser R.B."/>
            <person name="Hernandez-Gonzalez A."/>
            <person name="Young N.D."/>
            <person name="Perteguer M.J."/>
        </authorList>
    </citation>
    <scope>NUCLEOTIDE SEQUENCE [LARGE SCALE GENOMIC DNA]</scope>
    <source>
        <strain evidence="5">AL3</strain>
        <tissue evidence="5">Liver</tissue>
    </source>
</reference>
<sequence>MGRKSKEFVGIRYEQSSKNDKIINFSSSPFFLCLCPEFLGSLSSFFAVPQAIEDDASAIEGTTKAAAPIVPSKATKVSPSAPSGTLTMNCKLRETEVILVENADHPESTQALILSFNVDVEGSQEGEKKVMKGGLKNLQMVSTYYATEKRSYSHYQVLNKVDFSFTGVIDDKTRSQHFVVDIAPMHLKVSPSIIRLLSAVSASFSAANKPVEVSEATHKGMLKKYPNYWQIRKIDRAKYWWFDVAEEEDYCEPAIDVVAGLDHVEEAVIKLCSLIITLEAGKDDDTKPMILVESSFYGTASDWTSLLSMDAAMTLQVSYYNETFSVWEPVVEPVEVEDGLWQPWRLGMKLLSHGEDEEGEGGFPSPHQTISIQATDMLNVTVTKSFLQLLNRLSDSFAQAAKLISPPKSRTLPGSSPYLILNNTGVSVKVANSDTLRVSDSENDVIDATASTFVDLNVKFDRKEEIGLVQNQFAQKGDLRLIFDDMNTEREVNVVRAEIRTVSLPRTAENGKQWKLVVETKIENSRRLVILRSPVQFINHTDIPYEIHSIRDTTLDLCGIVGPGSEPLDVPLALLYSPSGGLYIRPADDSFETSNESVIWYDFETKKRHILRCDLSADTKMGVYAALIIEEFTVKSEKHRSLTDRIFVVHIYPPVTLQNFLPFLVRIKSPLEKELAGGDEVALNVIPGHKIQFEMEYRGKAYFAEMPVGSENHDLEMVSLHCGDKEMNIGVHWSIEHRRLEAQLYAPYWFVNNTGMQLTYEESSSTMLSKSASCVSCRKGNISDKVSSFYICAFLIFSWFPNVLLLTASESQLRNVKIIQ</sequence>
<keyword evidence="2" id="KW-1133">Transmembrane helix</keyword>
<feature type="domain" description="VPS13-like middle region" evidence="3">
    <location>
        <begin position="5"/>
        <end position="405"/>
    </location>
</feature>
<dbReference type="Pfam" id="PF25033">
    <property type="entry name" value="VPS13_M"/>
    <property type="match status" value="1"/>
</dbReference>
<evidence type="ECO:0000256" key="1">
    <source>
        <dbReference type="ARBA" id="ARBA00006545"/>
    </source>
</evidence>
<gene>
    <name evidence="5" type="ORF">AB6A40_008287</name>
</gene>
<keyword evidence="6" id="KW-1185">Reference proteome</keyword>
<evidence type="ECO:0000313" key="5">
    <source>
        <dbReference type="EMBL" id="MFH4981578.1"/>
    </source>
</evidence>
<organism evidence="5 6">
    <name type="scientific">Gnathostoma spinigerum</name>
    <dbReference type="NCBI Taxonomy" id="75299"/>
    <lineage>
        <taxon>Eukaryota</taxon>
        <taxon>Metazoa</taxon>
        <taxon>Ecdysozoa</taxon>
        <taxon>Nematoda</taxon>
        <taxon>Chromadorea</taxon>
        <taxon>Rhabditida</taxon>
        <taxon>Spirurina</taxon>
        <taxon>Gnathostomatomorpha</taxon>
        <taxon>Gnathostomatoidea</taxon>
        <taxon>Gnathostomatidae</taxon>
        <taxon>Gnathostoma</taxon>
    </lineage>
</organism>
<dbReference type="Pfam" id="PF25036">
    <property type="entry name" value="VPS13_VAB"/>
    <property type="match status" value="1"/>
</dbReference>
<dbReference type="Proteomes" id="UP001608902">
    <property type="component" value="Unassembled WGS sequence"/>
</dbReference>
<feature type="domain" description="Vacuolar protein sorting-associated protein 13 VPS13 adaptor binding" evidence="4">
    <location>
        <begin position="508"/>
        <end position="772"/>
    </location>
</feature>
<dbReference type="InterPro" id="IPR026847">
    <property type="entry name" value="VPS13"/>
</dbReference>
<dbReference type="EMBL" id="JBGFUD010007480">
    <property type="protein sequence ID" value="MFH4981578.1"/>
    <property type="molecule type" value="Genomic_DNA"/>
</dbReference>
<keyword evidence="2" id="KW-0812">Transmembrane</keyword>
<evidence type="ECO:0008006" key="7">
    <source>
        <dbReference type="Google" id="ProtNLM"/>
    </source>
</evidence>
<evidence type="ECO:0000259" key="3">
    <source>
        <dbReference type="Pfam" id="PF25033"/>
    </source>
</evidence>
<proteinExistence type="inferred from homology"/>
<protein>
    <recommendedName>
        <fullName evidence="7">Vacuolar protein sorting-associated protein 13 VPS13 adaptor binding domain-containing protein</fullName>
    </recommendedName>
</protein>
<dbReference type="InterPro" id="IPR056747">
    <property type="entry name" value="VPS13-like_M"/>
</dbReference>
<evidence type="ECO:0000259" key="4">
    <source>
        <dbReference type="Pfam" id="PF25036"/>
    </source>
</evidence>
<dbReference type="PANTHER" id="PTHR16166">
    <property type="entry name" value="VACUOLAR PROTEIN SORTING-ASSOCIATED PROTEIN VPS13"/>
    <property type="match status" value="1"/>
</dbReference>
<keyword evidence="2" id="KW-0472">Membrane</keyword>
<dbReference type="InterPro" id="IPR009543">
    <property type="entry name" value="VPS13_VAB"/>
</dbReference>
<comment type="similarity">
    <text evidence="1">Belongs to the VPS13 family.</text>
</comment>
<dbReference type="AlphaFoldDB" id="A0ABD6ENN3"/>
<evidence type="ECO:0000313" key="6">
    <source>
        <dbReference type="Proteomes" id="UP001608902"/>
    </source>
</evidence>
<accession>A0ABD6ENN3</accession>